<dbReference type="Proteomes" id="UP001187471">
    <property type="component" value="Unassembled WGS sequence"/>
</dbReference>
<dbReference type="InterPro" id="IPR055406">
    <property type="entry name" value="HEAT_Maestro"/>
</dbReference>
<feature type="compositionally biased region" description="Low complexity" evidence="2">
    <location>
        <begin position="200"/>
        <end position="209"/>
    </location>
</feature>
<feature type="compositionally biased region" description="Basic residues" evidence="2">
    <location>
        <begin position="218"/>
        <end position="227"/>
    </location>
</feature>
<accession>A0AA88RNY2</accession>
<dbReference type="PANTHER" id="PTHR23120">
    <property type="entry name" value="MAESTRO-RELATED HEAT DOMAIN-CONTAINING"/>
    <property type="match status" value="1"/>
</dbReference>
<dbReference type="Pfam" id="PF00855">
    <property type="entry name" value="PWWP"/>
    <property type="match status" value="1"/>
</dbReference>
<proteinExistence type="predicted"/>
<dbReference type="Gene3D" id="1.25.10.10">
    <property type="entry name" value="Leucine-rich Repeat Variant"/>
    <property type="match status" value="3"/>
</dbReference>
<reference evidence="4" key="1">
    <citation type="submission" date="2022-12" db="EMBL/GenBank/DDBJ databases">
        <title>Draft genome assemblies for two species of Escallonia (Escalloniales).</title>
        <authorList>
            <person name="Chanderbali A."/>
            <person name="Dervinis C."/>
            <person name="Anghel I."/>
            <person name="Soltis D."/>
            <person name="Soltis P."/>
            <person name="Zapata F."/>
        </authorList>
    </citation>
    <scope>NUCLEOTIDE SEQUENCE</scope>
    <source>
        <strain evidence="4">UCBG92.1500</strain>
        <tissue evidence="4">Leaf</tissue>
    </source>
</reference>
<dbReference type="SMART" id="SM00293">
    <property type="entry name" value="PWWP"/>
    <property type="match status" value="1"/>
</dbReference>
<name>A0AA88RNY2_9ASTE</name>
<dbReference type="InterPro" id="IPR000313">
    <property type="entry name" value="PWWP_dom"/>
</dbReference>
<dbReference type="SUPFAM" id="SSF48371">
    <property type="entry name" value="ARM repeat"/>
    <property type="match status" value="2"/>
</dbReference>
<evidence type="ECO:0000259" key="3">
    <source>
        <dbReference type="PROSITE" id="PS50812"/>
    </source>
</evidence>
<comment type="caution">
    <text evidence="4">The sequence shown here is derived from an EMBL/GenBank/DDBJ whole genome shotgun (WGS) entry which is preliminary data.</text>
</comment>
<dbReference type="Pfam" id="PF23227">
    <property type="entry name" value="HEAT_MROH2B_C"/>
    <property type="match status" value="2"/>
</dbReference>
<dbReference type="SUPFAM" id="SSF63748">
    <property type="entry name" value="Tudor/PWWP/MBT"/>
    <property type="match status" value="1"/>
</dbReference>
<keyword evidence="5" id="KW-1185">Reference proteome</keyword>
<protein>
    <recommendedName>
        <fullName evidence="3">PWWP domain-containing protein</fullName>
    </recommendedName>
</protein>
<dbReference type="EMBL" id="JAVXUO010000370">
    <property type="protein sequence ID" value="KAK2992917.1"/>
    <property type="molecule type" value="Genomic_DNA"/>
</dbReference>
<dbReference type="Pfam" id="PF23221">
    <property type="entry name" value="HEAT_MROH2B_1st"/>
    <property type="match status" value="1"/>
</dbReference>
<gene>
    <name evidence="4" type="ORF">RJ640_024071</name>
</gene>
<feature type="non-terminal residue" evidence="4">
    <location>
        <position position="1"/>
    </location>
</feature>
<feature type="domain" description="PWWP" evidence="3">
    <location>
        <begin position="103"/>
        <end position="164"/>
    </location>
</feature>
<dbReference type="Pfam" id="PF23210">
    <property type="entry name" value="HEAT_Maestro_2"/>
    <property type="match status" value="1"/>
</dbReference>
<organism evidence="4 5">
    <name type="scientific">Escallonia rubra</name>
    <dbReference type="NCBI Taxonomy" id="112253"/>
    <lineage>
        <taxon>Eukaryota</taxon>
        <taxon>Viridiplantae</taxon>
        <taxon>Streptophyta</taxon>
        <taxon>Embryophyta</taxon>
        <taxon>Tracheophyta</taxon>
        <taxon>Spermatophyta</taxon>
        <taxon>Magnoliopsida</taxon>
        <taxon>eudicotyledons</taxon>
        <taxon>Gunneridae</taxon>
        <taxon>Pentapetalae</taxon>
        <taxon>asterids</taxon>
        <taxon>campanulids</taxon>
        <taxon>Escalloniales</taxon>
        <taxon>Escalloniaceae</taxon>
        <taxon>Escallonia</taxon>
    </lineage>
</organism>
<evidence type="ECO:0000256" key="1">
    <source>
        <dbReference type="ARBA" id="ARBA00022737"/>
    </source>
</evidence>
<dbReference type="InterPro" id="IPR016024">
    <property type="entry name" value="ARM-type_fold"/>
</dbReference>
<dbReference type="Gene3D" id="2.30.30.140">
    <property type="match status" value="1"/>
</dbReference>
<feature type="compositionally biased region" description="Basic and acidic residues" evidence="2">
    <location>
        <begin position="188"/>
        <end position="199"/>
    </location>
</feature>
<evidence type="ECO:0000313" key="4">
    <source>
        <dbReference type="EMBL" id="KAK2992917.1"/>
    </source>
</evidence>
<dbReference type="InterPro" id="IPR045206">
    <property type="entry name" value="Maestro_heat-like_prot"/>
</dbReference>
<dbReference type="PANTHER" id="PTHR23120:SF0">
    <property type="entry name" value="MAESTRO HEAT-LIKE REPEAT FAMILY MEMBER 1"/>
    <property type="match status" value="1"/>
</dbReference>
<dbReference type="PROSITE" id="PS50812">
    <property type="entry name" value="PWWP"/>
    <property type="match status" value="1"/>
</dbReference>
<evidence type="ECO:0000256" key="2">
    <source>
        <dbReference type="SAM" id="MobiDB-lite"/>
    </source>
</evidence>
<dbReference type="InterPro" id="IPR011989">
    <property type="entry name" value="ARM-like"/>
</dbReference>
<dbReference type="GO" id="GO:0005737">
    <property type="term" value="C:cytoplasm"/>
    <property type="evidence" value="ECO:0007669"/>
    <property type="project" value="TreeGrafter"/>
</dbReference>
<sequence>SPTHKEILSSVSIACLNEAKKTRSDIWNLPLVRFTKSQEKGQRLLTNCVEVPVMDADSVAENAPSGPWINRNGDEKGSDLAMTPEFTPIKSQNSGSRDVCLTPGSVVWAKTPRQLWWPAEISRERSTSPGSSVQVTEGRVLVQYYGNNEIASVDPTKDLSEFEDALHWKEHLSSCKQFFGSPDGPHCSIRDESSEKGNSEKGNSSGSSKARSDYFGRGRNKRERRPKVHFDEVPSLVQSARKVRRFRIMRYLGLAAPTGSPFSVTSNVILFAFMASSSSGNSVPAPEAVQVLVALLADESPVVREASMASLKDVAPMNPLLVLDCCSTISRGGRRRFGNIAGVFQVMSVAIHALDNHDVDPSYMAKLAKLATAEVISSKELTSDWQRAASGVLVAIGSHFPDLMMEEIFLHLSGSNSALPAMVQILADFASFDGYSIEALQFTPRLKGVLSRVLPIIGNVRDANRPIFAHEWRPVDSGEFRLWDRFQQLWLRRKPEVGISGDALTSGTLPVIRCKPRKLTHRKAEEEATPIHPLGSFLVSISLFRTVLLLGQSTRLLDGLKLYMFTITAFRCWCQACWLYSVDFSLSSFLDGDVMSFLNSAFELLLRVWTASRDLKVRASTVEALGQMVGLVTRTQLKAALPRLVPAMLELLGNDQDIALLATCSLHNLLNATLLSESGPPLLDFEDLRIILSTLLPVVYTNNDSQERSNFLLGLKTYNEVQHCFLTVGLVYPEDLFVFLLNKCRLKEQPLTFGALCVLKHLLPRLSEAWHSLRPSLTEAVKLLLDEQNLGVRKALSELIAVMASHCYLVGPSGELFVEYLVRLCAMSDWERNDLESSKGFRSNGIYPFQYKRLEVKIGGVCPTELRAICEKGLLLLTITIPEMEHILWPFLLKMIIPRPYTGAIATVCRCISELCRQRFSQNDAMLLECKARADIPLPEELFARLLVLLHNPLAREQLATQILTVLCYLAPLFPKNINLFWQDEIPKMKAYVSDAEDLKLDPSYQETWDDMIINFLAESLDVIQDSKWVISLGNAFADQYELYASDDDHSALLHRSLGLLLQKVDNRNYVRDKIDWMYKQANIAFPSNRLGLAKAMGLVAASHLDTVLEKLKDILDNVGQSLFLRFLSFFSDRAKMEESDDIHAALALMYGYAARYAPSTVIEARIDALVGTNMLSRLLHVRHPKAKQAVITAIDLLGRAVINAGESGISFPLKRRDQLLDYILTLMGRDDEDDFSDSDIEFLRTQALALSACTTLVSVEPKLTIETRNLVMKATLGFFTLPNDPADVVNPLIDNLITLLCAILLTSGEDGRSRAEQLLHILRQIDQYVSSPIEDQRRRGCLAVYEMLLKFRTVCVSGYCALGCHGSCTHIKKVDRSLNRNFSNLPSAFVLPSREALCLGDRTIAYLPRCADTNSEVRKVSAQILDQLFSISLSLPRPATSFTSDIEMSYSALSSLEDVLAILRSDASIDQSEVFNRVVSSVCDLLTKDELVETLHSCSTAICDKIKPSAEGAIQAVMEFIAKRGNELKEIDISRTAQSLLSATVHVTEKYLRQETLGAKISSLAENTSSRIVFSEVLAAAERDLVTKDISRLRGGWPMQDAFYAFSQHSLLSGLFLEHVIAVLNQTPALKGDLASEESSEDNTLQAPIFALTAFFRGGGKIGKKSVEQNYASVLATLTLHLGYCHGLANSGRLEPLRALQTAFQAFCECVGDFEMGKILARDGDHNENEMWINLIGDLACCISIKRPKEVQTISLFLSKFLNQPQRFQREAAAAALSEFVRYSRIVLKEKGPLNFGTGVVFCDGFGTLLEQMVEALCRHVSDDSPAVRRLCLRGLVQIPSIQDNQYTAEVLGVILALLDDLDESVQLTAVSCLLTVLEYSPNDAVEPILLNLSLRLRNLQVDDNEKLLEILSCPRKNVKEAMLYVLIYVFRNTKMRANAFAAFGALSTYGVGAQKVAFLEQVHAVFPRLVLHLYDEDLGVRQACQNTLKRVAPLTEMEGVSSLFNTHRFTSDHRDAFVFRGDYEDFLRELSRQLTQHLASRIDTYMASIIQAFDAPWPVIQANAIYLSSSMLALSDDQHFSAGYYNQVFGILLGKTNRSADAIVRATCSSALGLLLKSTNSLPWRAARLNRVDSAHSIHDKEATKR</sequence>
<dbReference type="InterPro" id="IPR056282">
    <property type="entry name" value="MROH2B-like_N_HEAT"/>
</dbReference>
<dbReference type="InterPro" id="IPR055408">
    <property type="entry name" value="HEAT_MROH2B-like"/>
</dbReference>
<keyword evidence="1" id="KW-0677">Repeat</keyword>
<feature type="region of interest" description="Disordered" evidence="2">
    <location>
        <begin position="186"/>
        <end position="227"/>
    </location>
</feature>
<evidence type="ECO:0000313" key="5">
    <source>
        <dbReference type="Proteomes" id="UP001187471"/>
    </source>
</evidence>
<dbReference type="CDD" id="cd05162">
    <property type="entry name" value="PWWP"/>
    <property type="match status" value="1"/>
</dbReference>